<dbReference type="RefSeq" id="XP_020073658.1">
    <property type="nucleotide sequence ID" value="XM_020219688.1"/>
</dbReference>
<dbReference type="Proteomes" id="UP000095085">
    <property type="component" value="Unassembled WGS sequence"/>
</dbReference>
<keyword evidence="3" id="KW-1185">Reference proteome</keyword>
<sequence length="259" mass="30292">MICISLLNTSSRLVDETNRIIKNKLSSINHFDILSTKLFSNKQDETDDDLNNQIDIANPKSIFNKQVDEIFNKKLNSDIENKYWLVNTDITNENSELNIPKYYMDSSTENPDLQPFDPRFTIGMYYYYIQKEYQKNPNKIVEAPFHWYDWVDMSSLNKYLLASTLEKPDCSILDSRIQEIEMNEDNKKNNEALLKDLKNQYDAKYGNLLGGNEKVTEVKEDLKEDAKSENKDETKPENTENKDEAKPENTENKDEAKPE</sequence>
<dbReference type="OrthoDB" id="10607875at2759"/>
<feature type="region of interest" description="Disordered" evidence="1">
    <location>
        <begin position="210"/>
        <end position="259"/>
    </location>
</feature>
<protein>
    <submittedName>
        <fullName evidence="2">Uncharacterized protein</fullName>
    </submittedName>
</protein>
<gene>
    <name evidence="2" type="ORF">HYPBUDRAFT_13872</name>
</gene>
<feature type="non-terminal residue" evidence="2">
    <location>
        <position position="259"/>
    </location>
</feature>
<dbReference type="GeneID" id="30994238"/>
<evidence type="ECO:0000313" key="2">
    <source>
        <dbReference type="EMBL" id="ODV64591.1"/>
    </source>
</evidence>
<name>A0A1E4RBE6_9ASCO</name>
<feature type="compositionally biased region" description="Basic and acidic residues" evidence="1">
    <location>
        <begin position="214"/>
        <end position="259"/>
    </location>
</feature>
<dbReference type="EMBL" id="KV454550">
    <property type="protein sequence ID" value="ODV64591.1"/>
    <property type="molecule type" value="Genomic_DNA"/>
</dbReference>
<proteinExistence type="predicted"/>
<dbReference type="AlphaFoldDB" id="A0A1E4RBE6"/>
<organism evidence="2 3">
    <name type="scientific">Hyphopichia burtonii NRRL Y-1933</name>
    <dbReference type="NCBI Taxonomy" id="984485"/>
    <lineage>
        <taxon>Eukaryota</taxon>
        <taxon>Fungi</taxon>
        <taxon>Dikarya</taxon>
        <taxon>Ascomycota</taxon>
        <taxon>Saccharomycotina</taxon>
        <taxon>Pichiomycetes</taxon>
        <taxon>Debaryomycetaceae</taxon>
        <taxon>Hyphopichia</taxon>
    </lineage>
</organism>
<evidence type="ECO:0000313" key="3">
    <source>
        <dbReference type="Proteomes" id="UP000095085"/>
    </source>
</evidence>
<evidence type="ECO:0000256" key="1">
    <source>
        <dbReference type="SAM" id="MobiDB-lite"/>
    </source>
</evidence>
<accession>A0A1E4RBE6</accession>
<reference evidence="3" key="1">
    <citation type="submission" date="2016-05" db="EMBL/GenBank/DDBJ databases">
        <title>Comparative genomics of biotechnologically important yeasts.</title>
        <authorList>
            <consortium name="DOE Joint Genome Institute"/>
            <person name="Riley R."/>
            <person name="Haridas S."/>
            <person name="Wolfe K.H."/>
            <person name="Lopes M.R."/>
            <person name="Hittinger C.T."/>
            <person name="Goker M."/>
            <person name="Salamov A."/>
            <person name="Wisecaver J."/>
            <person name="Long T.M."/>
            <person name="Aerts A.L."/>
            <person name="Barry K."/>
            <person name="Choi C."/>
            <person name="Clum A."/>
            <person name="Coughlan A.Y."/>
            <person name="Deshpande S."/>
            <person name="Douglass A.P."/>
            <person name="Hanson S.J."/>
            <person name="Klenk H.-P."/>
            <person name="Labutti K."/>
            <person name="Lapidus A."/>
            <person name="Lindquist E."/>
            <person name="Lipzen A."/>
            <person name="Meier-Kolthoff J.P."/>
            <person name="Ohm R.A."/>
            <person name="Otillar R.P."/>
            <person name="Pangilinan J."/>
            <person name="Peng Y."/>
            <person name="Rokas A."/>
            <person name="Rosa C.A."/>
            <person name="Scheuner C."/>
            <person name="Sibirny A.A."/>
            <person name="Slot J.C."/>
            <person name="Stielow J.B."/>
            <person name="Sun H."/>
            <person name="Kurtzman C.P."/>
            <person name="Blackwell M."/>
            <person name="Grigoriev I.V."/>
            <person name="Jeffries T.W."/>
        </authorList>
    </citation>
    <scope>NUCLEOTIDE SEQUENCE [LARGE SCALE GENOMIC DNA]</scope>
    <source>
        <strain evidence="3">NRRL Y-1933</strain>
    </source>
</reference>